<evidence type="ECO:0000256" key="6">
    <source>
        <dbReference type="ARBA" id="ARBA00023242"/>
    </source>
</evidence>
<dbReference type="InterPro" id="IPR041667">
    <property type="entry name" value="Cupin_8"/>
</dbReference>
<dbReference type="Pfam" id="PF13621">
    <property type="entry name" value="Cupin_8"/>
    <property type="match status" value="1"/>
</dbReference>
<evidence type="ECO:0000256" key="3">
    <source>
        <dbReference type="ARBA" id="ARBA00022723"/>
    </source>
</evidence>
<evidence type="ECO:0000256" key="7">
    <source>
        <dbReference type="SAM" id="MobiDB-lite"/>
    </source>
</evidence>
<sequence length="491" mass="55626">MGGTKRPRPEDGEGDNTGDGASGQRIVSGGHPHGVKPWGTLMFGNPQGYRQAVESRKETLGSFSRLDDALILTVLGSFNAKELCALCCASSAFLAYASHEELWRALAFEEFRTGDTRFFPSWKETYFRNRLQGRGQQVESSWRPATFARSKQVYSDLLYQSYYCANLEFPAEWTERENVPRRSGLSLEDFQRLYERPNQPVILTDVVRNWPAFEKWGSRSYLNKAFENQLVHVGGYQFTMAQYYEYADEAGDEMPLYLFDKRFAEKSPRLAEDYHVPRAFSEDLFGVLGDCRPDYRWLIVGPKRSGSSFHKDPNATSAWNAVISGRKKWILFPPDFTPPGVHASDCGLHVATSVSIIEWFLNFYDEARDSEVQPRECVVEAGECIFVPRGWWHLVLNLEESVAITQNFASSVNVNHVLRYVENADLVSGLEQEKRAGLHSAFKEALRLHRPEVLEGAARRGSKAKGRLAGAFEKGGEGAEEKESFRFNFLG</sequence>
<keyword evidence="3" id="KW-0479">Metal-binding</keyword>
<dbReference type="InterPro" id="IPR003347">
    <property type="entry name" value="JmjC_dom"/>
</dbReference>
<comment type="subcellular location">
    <subcellularLocation>
        <location evidence="1">Nucleus</location>
    </subcellularLocation>
</comment>
<keyword evidence="6" id="KW-0539">Nucleus</keyword>
<dbReference type="InterPro" id="IPR050910">
    <property type="entry name" value="JMJD6_ArgDemeth/LysHydrox"/>
</dbReference>
<evidence type="ECO:0000256" key="1">
    <source>
        <dbReference type="ARBA" id="ARBA00004123"/>
    </source>
</evidence>
<reference evidence="9 10" key="1">
    <citation type="submission" date="2024-03" db="EMBL/GenBank/DDBJ databases">
        <title>Complete genome sequence of the green alga Chloropicon roscoffensis RCC1871.</title>
        <authorList>
            <person name="Lemieux C."/>
            <person name="Pombert J.-F."/>
            <person name="Otis C."/>
            <person name="Turmel M."/>
        </authorList>
    </citation>
    <scope>NUCLEOTIDE SEQUENCE [LARGE SCALE GENOMIC DNA]</scope>
    <source>
        <strain evidence="9 10">RCC1871</strain>
    </source>
</reference>
<dbReference type="PROSITE" id="PS51184">
    <property type="entry name" value="JMJC"/>
    <property type="match status" value="1"/>
</dbReference>
<dbReference type="PANTHER" id="PTHR12480">
    <property type="entry name" value="ARGININE DEMETHYLASE AND LYSYL-HYDROXYLASE JMJD"/>
    <property type="match status" value="1"/>
</dbReference>
<comment type="similarity">
    <text evidence="2">Belongs to the JARID1 histone demethylase family.</text>
</comment>
<dbReference type="SUPFAM" id="SSF81383">
    <property type="entry name" value="F-box domain"/>
    <property type="match status" value="1"/>
</dbReference>
<organism evidence="9 10">
    <name type="scientific">Chloropicon roscoffensis</name>
    <dbReference type="NCBI Taxonomy" id="1461544"/>
    <lineage>
        <taxon>Eukaryota</taxon>
        <taxon>Viridiplantae</taxon>
        <taxon>Chlorophyta</taxon>
        <taxon>Chloropicophyceae</taxon>
        <taxon>Chloropicales</taxon>
        <taxon>Chloropicaceae</taxon>
        <taxon>Chloropicon</taxon>
    </lineage>
</organism>
<dbReference type="EMBL" id="CP151501">
    <property type="protein sequence ID" value="WZN58518.1"/>
    <property type="molecule type" value="Genomic_DNA"/>
</dbReference>
<feature type="domain" description="JmjC" evidence="8">
    <location>
        <begin position="265"/>
        <end position="425"/>
    </location>
</feature>
<dbReference type="SUPFAM" id="SSF51197">
    <property type="entry name" value="Clavaminate synthase-like"/>
    <property type="match status" value="1"/>
</dbReference>
<dbReference type="FunFam" id="2.60.120.650:FF:000045">
    <property type="entry name" value="F-box protein At1g78280"/>
    <property type="match status" value="1"/>
</dbReference>
<keyword evidence="4" id="KW-0560">Oxidoreductase</keyword>
<evidence type="ECO:0000256" key="4">
    <source>
        <dbReference type="ARBA" id="ARBA00023002"/>
    </source>
</evidence>
<feature type="region of interest" description="Disordered" evidence="7">
    <location>
        <begin position="1"/>
        <end position="29"/>
    </location>
</feature>
<gene>
    <name evidence="9" type="ORF">HKI87_01g00400</name>
</gene>
<dbReference type="GO" id="GO:0046872">
    <property type="term" value="F:metal ion binding"/>
    <property type="evidence" value="ECO:0007669"/>
    <property type="project" value="UniProtKB-KW"/>
</dbReference>
<dbReference type="Proteomes" id="UP001472866">
    <property type="component" value="Chromosome 01"/>
</dbReference>
<dbReference type="GO" id="GO:0016491">
    <property type="term" value="F:oxidoreductase activity"/>
    <property type="evidence" value="ECO:0007669"/>
    <property type="project" value="UniProtKB-KW"/>
</dbReference>
<dbReference type="GO" id="GO:0005634">
    <property type="term" value="C:nucleus"/>
    <property type="evidence" value="ECO:0007669"/>
    <property type="project" value="UniProtKB-SubCell"/>
</dbReference>
<dbReference type="GO" id="GO:0000987">
    <property type="term" value="F:cis-regulatory region sequence-specific DNA binding"/>
    <property type="evidence" value="ECO:0007669"/>
    <property type="project" value="TreeGrafter"/>
</dbReference>
<dbReference type="Gene3D" id="2.60.120.650">
    <property type="entry name" value="Cupin"/>
    <property type="match status" value="1"/>
</dbReference>
<dbReference type="PANTHER" id="PTHR12480:SF21">
    <property type="entry name" value="JMJC DOMAIN-CONTAINING PROTEIN 8"/>
    <property type="match status" value="1"/>
</dbReference>
<evidence type="ECO:0000313" key="10">
    <source>
        <dbReference type="Proteomes" id="UP001472866"/>
    </source>
</evidence>
<dbReference type="AlphaFoldDB" id="A0AAX4NXE0"/>
<proteinExistence type="inferred from homology"/>
<keyword evidence="10" id="KW-1185">Reference proteome</keyword>
<name>A0AAX4NXE0_9CHLO</name>
<evidence type="ECO:0000256" key="5">
    <source>
        <dbReference type="ARBA" id="ARBA00023004"/>
    </source>
</evidence>
<dbReference type="InterPro" id="IPR036047">
    <property type="entry name" value="F-box-like_dom_sf"/>
</dbReference>
<accession>A0AAX4NXE0</accession>
<evidence type="ECO:0000313" key="9">
    <source>
        <dbReference type="EMBL" id="WZN58518.1"/>
    </source>
</evidence>
<dbReference type="SMART" id="SM00558">
    <property type="entry name" value="JmjC"/>
    <property type="match status" value="1"/>
</dbReference>
<protein>
    <submittedName>
        <fullName evidence="9">F-box protein</fullName>
    </submittedName>
</protein>
<evidence type="ECO:0000259" key="8">
    <source>
        <dbReference type="PROSITE" id="PS51184"/>
    </source>
</evidence>
<evidence type="ECO:0000256" key="2">
    <source>
        <dbReference type="ARBA" id="ARBA00006801"/>
    </source>
</evidence>
<keyword evidence="5" id="KW-0408">Iron</keyword>